<reference evidence="1 2" key="1">
    <citation type="submission" date="2021-01" db="EMBL/GenBank/DDBJ databases">
        <title>Genomic Encyclopedia of Type Strains, Phase IV (KMG-IV): sequencing the most valuable type-strain genomes for metagenomic binning, comparative biology and taxonomic classification.</title>
        <authorList>
            <person name="Goeker M."/>
        </authorList>
    </citation>
    <scope>NUCLEOTIDE SEQUENCE [LARGE SCALE GENOMIC DNA]</scope>
    <source>
        <strain evidence="1 2">DSM 105482</strain>
    </source>
</reference>
<accession>A0ABS2QET3</accession>
<proteinExistence type="predicted"/>
<sequence>MSQGVTVRTGAFFNHAAPNFVIFSWKNRLVDQAVSLIK</sequence>
<dbReference type="EMBL" id="JAFBFI010000003">
    <property type="protein sequence ID" value="MBM7691652.1"/>
    <property type="molecule type" value="Genomic_DNA"/>
</dbReference>
<name>A0ABS2QET3_9BACI</name>
<keyword evidence="2" id="KW-1185">Reference proteome</keyword>
<dbReference type="Proteomes" id="UP000823486">
    <property type="component" value="Unassembled WGS sequence"/>
</dbReference>
<organism evidence="1 2">
    <name type="scientific">Peribacillus deserti</name>
    <dbReference type="NCBI Taxonomy" id="673318"/>
    <lineage>
        <taxon>Bacteria</taxon>
        <taxon>Bacillati</taxon>
        <taxon>Bacillota</taxon>
        <taxon>Bacilli</taxon>
        <taxon>Bacillales</taxon>
        <taxon>Bacillaceae</taxon>
        <taxon>Peribacillus</taxon>
    </lineage>
</organism>
<gene>
    <name evidence="1" type="ORF">JOC77_001059</name>
</gene>
<protein>
    <submittedName>
        <fullName evidence="1">Uncharacterized protein</fullName>
    </submittedName>
</protein>
<evidence type="ECO:0000313" key="1">
    <source>
        <dbReference type="EMBL" id="MBM7691652.1"/>
    </source>
</evidence>
<evidence type="ECO:0000313" key="2">
    <source>
        <dbReference type="Proteomes" id="UP000823486"/>
    </source>
</evidence>
<comment type="caution">
    <text evidence="1">The sequence shown here is derived from an EMBL/GenBank/DDBJ whole genome shotgun (WGS) entry which is preliminary data.</text>
</comment>